<reference evidence="4" key="1">
    <citation type="submission" date="2016-06" db="UniProtKB">
        <authorList>
            <consortium name="WormBaseParasite"/>
        </authorList>
    </citation>
    <scope>IDENTIFICATION</scope>
</reference>
<accession>A0A183D2B7</accession>
<protein>
    <submittedName>
        <fullName evidence="2 4">Uncharacterized protein</fullName>
    </submittedName>
</protein>
<feature type="transmembrane region" description="Helical" evidence="1">
    <location>
        <begin position="29"/>
        <end position="50"/>
    </location>
</feature>
<keyword evidence="1" id="KW-0472">Membrane</keyword>
<proteinExistence type="predicted"/>
<sequence>MAAIAPLILDTAAEIWEHMVRPPLIHVTLGHTARMLVMVAVLALWAVVVARGQLEEERQHTEVRPVTTTTGCRGCLHPRVTEVTEWAAVIGRLHETHSVGSVIDAHWSGGGMGDGHGHVSSYDKYDKYDSYDKYSRRY</sequence>
<reference evidence="2 3" key="2">
    <citation type="submission" date="2018-11" db="EMBL/GenBank/DDBJ databases">
        <authorList>
            <consortium name="Pathogen Informatics"/>
        </authorList>
    </citation>
    <scope>NUCLEOTIDE SEQUENCE [LARGE SCALE GENOMIC DNA]</scope>
</reference>
<dbReference type="AlphaFoldDB" id="A0A183D2B7"/>
<evidence type="ECO:0000256" key="1">
    <source>
        <dbReference type="SAM" id="Phobius"/>
    </source>
</evidence>
<organism evidence="4">
    <name type="scientific">Gongylonema pulchrum</name>
    <dbReference type="NCBI Taxonomy" id="637853"/>
    <lineage>
        <taxon>Eukaryota</taxon>
        <taxon>Metazoa</taxon>
        <taxon>Ecdysozoa</taxon>
        <taxon>Nematoda</taxon>
        <taxon>Chromadorea</taxon>
        <taxon>Rhabditida</taxon>
        <taxon>Spirurina</taxon>
        <taxon>Spiruromorpha</taxon>
        <taxon>Spiruroidea</taxon>
        <taxon>Gongylonematidae</taxon>
        <taxon>Gongylonema</taxon>
    </lineage>
</organism>
<keyword evidence="1" id="KW-0812">Transmembrane</keyword>
<evidence type="ECO:0000313" key="3">
    <source>
        <dbReference type="Proteomes" id="UP000271098"/>
    </source>
</evidence>
<keyword evidence="1" id="KW-1133">Transmembrane helix</keyword>
<keyword evidence="3" id="KW-1185">Reference proteome</keyword>
<dbReference type="Proteomes" id="UP000271098">
    <property type="component" value="Unassembled WGS sequence"/>
</dbReference>
<dbReference type="EMBL" id="UYRT01004564">
    <property type="protein sequence ID" value="VDK36748.1"/>
    <property type="molecule type" value="Genomic_DNA"/>
</dbReference>
<evidence type="ECO:0000313" key="4">
    <source>
        <dbReference type="WBParaSite" id="GPUH_0000286301-mRNA-1"/>
    </source>
</evidence>
<evidence type="ECO:0000313" key="2">
    <source>
        <dbReference type="EMBL" id="VDK36748.1"/>
    </source>
</evidence>
<gene>
    <name evidence="2" type="ORF">GPUH_LOCUS2859</name>
</gene>
<dbReference type="WBParaSite" id="GPUH_0000286301-mRNA-1">
    <property type="protein sequence ID" value="GPUH_0000286301-mRNA-1"/>
    <property type="gene ID" value="GPUH_0000286301"/>
</dbReference>
<name>A0A183D2B7_9BILA</name>